<dbReference type="PANTHER" id="PTHR43355">
    <property type="entry name" value="FLAVIN REDUCTASE (NADPH)"/>
    <property type="match status" value="1"/>
</dbReference>
<comment type="caution">
    <text evidence="2">The sequence shown here is derived from an EMBL/GenBank/DDBJ whole genome shotgun (WGS) entry which is preliminary data.</text>
</comment>
<accession>A0ABP8UGA4</accession>
<dbReference type="InterPro" id="IPR036291">
    <property type="entry name" value="NAD(P)-bd_dom_sf"/>
</dbReference>
<dbReference type="InterPro" id="IPR016040">
    <property type="entry name" value="NAD(P)-bd_dom"/>
</dbReference>
<dbReference type="PANTHER" id="PTHR43355:SF2">
    <property type="entry name" value="FLAVIN REDUCTASE (NADPH)"/>
    <property type="match status" value="1"/>
</dbReference>
<proteinExistence type="predicted"/>
<feature type="domain" description="NAD(P)-binding" evidence="1">
    <location>
        <begin position="23"/>
        <end position="216"/>
    </location>
</feature>
<dbReference type="EMBL" id="BAABHK010000008">
    <property type="protein sequence ID" value="GAA4630672.1"/>
    <property type="molecule type" value="Genomic_DNA"/>
</dbReference>
<sequence>MGAGTRSAPHSLPDRLMRITVFGANGPTGRLLTGQALAAGHRVAAVTRQPDSFPLHHDRLEVVGADVLDPVAVDAAVAERDAVLSTLGVPAGKEPISTYSRGVANIVAAMQRHQVRRLAVVSSSGVDPHPYSDGGFLFNRVLLPYVTRVLGKTLYDDMRRMETLVRASDLDWTIVRPSGLYHLPAATDYTLVEGHADGRFTARVDLAASMLALLDDDRHLRATVSVITTVDNPTLFRWIRREALAKS</sequence>
<dbReference type="InterPro" id="IPR051606">
    <property type="entry name" value="Polyketide_Oxido-like"/>
</dbReference>
<gene>
    <name evidence="2" type="ORF">GCM10023196_056940</name>
</gene>
<evidence type="ECO:0000259" key="1">
    <source>
        <dbReference type="Pfam" id="PF13460"/>
    </source>
</evidence>
<name>A0ABP8UGA4_9ACTN</name>
<organism evidence="2 3">
    <name type="scientific">Actinoallomurus vinaceus</name>
    <dbReference type="NCBI Taxonomy" id="1080074"/>
    <lineage>
        <taxon>Bacteria</taxon>
        <taxon>Bacillati</taxon>
        <taxon>Actinomycetota</taxon>
        <taxon>Actinomycetes</taxon>
        <taxon>Streptosporangiales</taxon>
        <taxon>Thermomonosporaceae</taxon>
        <taxon>Actinoallomurus</taxon>
    </lineage>
</organism>
<reference evidence="3" key="1">
    <citation type="journal article" date="2019" name="Int. J. Syst. Evol. Microbiol.">
        <title>The Global Catalogue of Microorganisms (GCM) 10K type strain sequencing project: providing services to taxonomists for standard genome sequencing and annotation.</title>
        <authorList>
            <consortium name="The Broad Institute Genomics Platform"/>
            <consortium name="The Broad Institute Genome Sequencing Center for Infectious Disease"/>
            <person name="Wu L."/>
            <person name="Ma J."/>
        </authorList>
    </citation>
    <scope>NUCLEOTIDE SEQUENCE [LARGE SCALE GENOMIC DNA]</scope>
    <source>
        <strain evidence="3">JCM 17939</strain>
    </source>
</reference>
<dbReference type="SUPFAM" id="SSF51735">
    <property type="entry name" value="NAD(P)-binding Rossmann-fold domains"/>
    <property type="match status" value="1"/>
</dbReference>
<dbReference type="Proteomes" id="UP001501442">
    <property type="component" value="Unassembled WGS sequence"/>
</dbReference>
<dbReference type="Gene3D" id="3.40.50.720">
    <property type="entry name" value="NAD(P)-binding Rossmann-like Domain"/>
    <property type="match status" value="1"/>
</dbReference>
<protein>
    <recommendedName>
        <fullName evidence="1">NAD(P)-binding domain-containing protein</fullName>
    </recommendedName>
</protein>
<dbReference type="Pfam" id="PF13460">
    <property type="entry name" value="NAD_binding_10"/>
    <property type="match status" value="1"/>
</dbReference>
<evidence type="ECO:0000313" key="3">
    <source>
        <dbReference type="Proteomes" id="UP001501442"/>
    </source>
</evidence>
<keyword evidence="3" id="KW-1185">Reference proteome</keyword>
<evidence type="ECO:0000313" key="2">
    <source>
        <dbReference type="EMBL" id="GAA4630672.1"/>
    </source>
</evidence>